<evidence type="ECO:0000256" key="1">
    <source>
        <dbReference type="SAM" id="SignalP"/>
    </source>
</evidence>
<accession>A0A2P2K7R6</accession>
<protein>
    <submittedName>
        <fullName evidence="2">Uncharacterized protein</fullName>
    </submittedName>
</protein>
<proteinExistence type="predicted"/>
<evidence type="ECO:0000313" key="2">
    <source>
        <dbReference type="EMBL" id="MBX01790.1"/>
    </source>
</evidence>
<dbReference type="EMBL" id="GGEC01021306">
    <property type="protein sequence ID" value="MBX01790.1"/>
    <property type="molecule type" value="Transcribed_RNA"/>
</dbReference>
<keyword evidence="1" id="KW-0732">Signal</keyword>
<reference evidence="2" key="1">
    <citation type="submission" date="2018-02" db="EMBL/GenBank/DDBJ databases">
        <title>Rhizophora mucronata_Transcriptome.</title>
        <authorList>
            <person name="Meera S.P."/>
            <person name="Sreeshan A."/>
            <person name="Augustine A."/>
        </authorList>
    </citation>
    <scope>NUCLEOTIDE SEQUENCE</scope>
    <source>
        <tissue evidence="2">Leaf</tissue>
    </source>
</reference>
<feature type="signal peptide" evidence="1">
    <location>
        <begin position="1"/>
        <end position="26"/>
    </location>
</feature>
<name>A0A2P2K7R6_RHIMU</name>
<sequence>MVLQVSRLYLPSVWFLLLESSTLVDGQFGRSLSLPFWLDSNVNIPNFLT</sequence>
<organism evidence="2">
    <name type="scientific">Rhizophora mucronata</name>
    <name type="common">Asiatic mangrove</name>
    <dbReference type="NCBI Taxonomy" id="61149"/>
    <lineage>
        <taxon>Eukaryota</taxon>
        <taxon>Viridiplantae</taxon>
        <taxon>Streptophyta</taxon>
        <taxon>Embryophyta</taxon>
        <taxon>Tracheophyta</taxon>
        <taxon>Spermatophyta</taxon>
        <taxon>Magnoliopsida</taxon>
        <taxon>eudicotyledons</taxon>
        <taxon>Gunneridae</taxon>
        <taxon>Pentapetalae</taxon>
        <taxon>rosids</taxon>
        <taxon>fabids</taxon>
        <taxon>Malpighiales</taxon>
        <taxon>Rhizophoraceae</taxon>
        <taxon>Rhizophora</taxon>
    </lineage>
</organism>
<dbReference type="AlphaFoldDB" id="A0A2P2K7R6"/>
<feature type="chain" id="PRO_5015194969" evidence="1">
    <location>
        <begin position="27"/>
        <end position="49"/>
    </location>
</feature>